<evidence type="ECO:0000259" key="1">
    <source>
        <dbReference type="Pfam" id="PF09664"/>
    </source>
</evidence>
<dbReference type="InterPro" id="IPR024465">
    <property type="entry name" value="DUF2399"/>
</dbReference>
<feature type="domain" description="DUF2399" evidence="1">
    <location>
        <begin position="224"/>
        <end position="351"/>
    </location>
</feature>
<organism evidence="3 4">
    <name type="scientific">Lactobacillus porci</name>
    <dbReference type="NCBI Taxonomy" id="2012477"/>
    <lineage>
        <taxon>Bacteria</taxon>
        <taxon>Bacillati</taxon>
        <taxon>Bacillota</taxon>
        <taxon>Bacilli</taxon>
        <taxon>Lactobacillales</taxon>
        <taxon>Lactobacillaceae</taxon>
        <taxon>Lactobacillus</taxon>
    </lineage>
</organism>
<comment type="caution">
    <text evidence="3">The sequence shown here is derived from an EMBL/GenBank/DDBJ whole genome shotgun (WGS) entry which is preliminary data.</text>
</comment>
<reference evidence="3 4" key="1">
    <citation type="submission" date="2019-08" db="EMBL/GenBank/DDBJ databases">
        <title>In-depth cultivation of the pig gut microbiome towards novel bacterial diversity and tailored functional studies.</title>
        <authorList>
            <person name="Wylensek D."/>
            <person name="Hitch T.C.A."/>
            <person name="Clavel T."/>
        </authorList>
    </citation>
    <scope>NUCLEOTIDE SEQUENCE [LARGE SCALE GENOMIC DNA]</scope>
    <source>
        <strain evidence="3 4">Bifido-178-WT-2B</strain>
    </source>
</reference>
<proteinExistence type="predicted"/>
<evidence type="ECO:0000313" key="3">
    <source>
        <dbReference type="EMBL" id="MST86484.1"/>
    </source>
</evidence>
<dbReference type="Proteomes" id="UP000438120">
    <property type="component" value="Unassembled WGS sequence"/>
</dbReference>
<evidence type="ECO:0000259" key="2">
    <source>
        <dbReference type="Pfam" id="PF11796"/>
    </source>
</evidence>
<name>A0A6A8MAY3_9LACO</name>
<sequence>MIDWLALTKDLYLEKGENRQLKNWRVHLQKTDLLDLGLYSKGKLEEDGRYSIPCYQIFKQYVKSPDEVYQELEDKYGPLLSKKDRRKQKGLANQAKLAQLKQEVQPEYAAFLTQNYSDKQLLSDLPFYQEMAKAWDRPAEGVLLPTFALQVLGNPHAFDRGSKGRGCLDKIIQQQLGEDAALADFNVYPDQLYNFAMTANLLDTPLTYDIIALPDIDRIPLPKQIKVYLHENSGVTTALASKFPDRAFVCTGGQVNLATKRLIKRLLTNHCQLYYSGDLDQSGIKIADNLLLEFPDLHLLNMDLATYKKHYQASVPPAKDKQIKEVANPGLQQLLAEIQRKQRVIFEEAIHDFL</sequence>
<dbReference type="RefSeq" id="WP_154547301.1">
    <property type="nucleotide sequence ID" value="NZ_VUMX01000004.1"/>
</dbReference>
<dbReference type="InterPro" id="IPR024466">
    <property type="entry name" value="CHP02679_N"/>
</dbReference>
<dbReference type="Pfam" id="PF11796">
    <property type="entry name" value="DUF3323"/>
    <property type="match status" value="1"/>
</dbReference>
<gene>
    <name evidence="3" type="ORF">FYJ62_02205</name>
</gene>
<dbReference type="AlphaFoldDB" id="A0A6A8MAY3"/>
<feature type="domain" description="Conserved hypothetical protein CHP02679 N terminus" evidence="2">
    <location>
        <begin position="69"/>
        <end position="201"/>
    </location>
</feature>
<dbReference type="OrthoDB" id="2312721at2"/>
<dbReference type="Pfam" id="PF09664">
    <property type="entry name" value="DUF2399"/>
    <property type="match status" value="1"/>
</dbReference>
<protein>
    <submittedName>
        <fullName evidence="3">DUF2399 domain-containing protein</fullName>
    </submittedName>
</protein>
<evidence type="ECO:0000313" key="4">
    <source>
        <dbReference type="Proteomes" id="UP000438120"/>
    </source>
</evidence>
<dbReference type="EMBL" id="VUMX01000004">
    <property type="protein sequence ID" value="MST86484.1"/>
    <property type="molecule type" value="Genomic_DNA"/>
</dbReference>
<keyword evidence="4" id="KW-1185">Reference proteome</keyword>
<accession>A0A6A8MAY3</accession>